<feature type="compositionally biased region" description="Basic residues" evidence="1">
    <location>
        <begin position="16"/>
        <end position="28"/>
    </location>
</feature>
<proteinExistence type="predicted"/>
<feature type="compositionally biased region" description="Low complexity" evidence="1">
    <location>
        <begin position="29"/>
        <end position="45"/>
    </location>
</feature>
<feature type="region of interest" description="Disordered" evidence="1">
    <location>
        <begin position="1"/>
        <end position="57"/>
    </location>
</feature>
<feature type="region of interest" description="Disordered" evidence="1">
    <location>
        <begin position="642"/>
        <end position="662"/>
    </location>
</feature>
<name>A0A1I8FHX7_9PLAT</name>
<sequence>SVPNLPPQAAAPVRSAFRRLSRGARSHRPAGAPRRAAAKSTSRCRSGSRRSRHPLRGGSWLMRPVVERLAELSNVEAPKLSEKLSATESRLAESRRAIAELEKLAKADGLAERCRVSDNGDDQGDGEGDGLAALQDSRRKVKAAYDAASAEARSARQKLPNSAQNGANRRSNRRGEASRCGQADSGGIPAGGRKSTAGFVPRRSRWPHGVPRLEAAVAELEAERDSSADSSAMKLPPRQRLGGGRHRPVPLEALRREAASAGADGEAVRLRQLEARLSCLDAELTAQTAQLAALNIGADAQRAIARMRRARRRRCAEREAALETRRCEPERPVRELEKDLDKELSAGEKYQKKANGVPHQDMCSQDLATYYKALDWASASTTRRRLTEVEQADSRPVAGPPTALRLALAEAFLSQLRHPGTGRAHNQSGPGEHRKPGNSLSEIIRTRPPSKLNFHMIVITHDEEFVELLGRRSLSIISSSRAEATRPARGIRKFHRRKVEELHPPMMRHPLSVSHHPIRPTMIPCPTIEIPCPTIEIPCPPSVTIEIPCPTIDRDPVSHHRDRADPVSTIEIRVSHHRDPVSHHRDHVPTIEIPCPTIEIRVLTSRSCVPPSRSGVHHRDPVSHHRDSVATIESRVHPALTAESCGSHHQSSPPAAHAATPPVAQAASGSFYHPRHGFLCIRPEYQTTVSGVTSDILCAELCSNDQRCQAFSLADGPCQLFVFDKCSKSVKDCGCSRKEPGVREAQQPDSSRARLCPSGYAMGPELKTLFCENAVG</sequence>
<feature type="region of interest" description="Disordered" evidence="1">
    <location>
        <begin position="220"/>
        <end position="246"/>
    </location>
</feature>
<feature type="region of interest" description="Disordered" evidence="1">
    <location>
        <begin position="419"/>
        <end position="443"/>
    </location>
</feature>
<evidence type="ECO:0000313" key="2">
    <source>
        <dbReference type="Proteomes" id="UP000095280"/>
    </source>
</evidence>
<reference evidence="3" key="1">
    <citation type="submission" date="2016-11" db="UniProtKB">
        <authorList>
            <consortium name="WormBaseParasite"/>
        </authorList>
    </citation>
    <scope>IDENTIFICATION</scope>
</reference>
<organism evidence="2 3">
    <name type="scientific">Macrostomum lignano</name>
    <dbReference type="NCBI Taxonomy" id="282301"/>
    <lineage>
        <taxon>Eukaryota</taxon>
        <taxon>Metazoa</taxon>
        <taxon>Spiralia</taxon>
        <taxon>Lophotrochozoa</taxon>
        <taxon>Platyhelminthes</taxon>
        <taxon>Rhabditophora</taxon>
        <taxon>Macrostomorpha</taxon>
        <taxon>Macrostomida</taxon>
        <taxon>Macrostomidae</taxon>
        <taxon>Macrostomum</taxon>
    </lineage>
</organism>
<protein>
    <submittedName>
        <fullName evidence="3">Apple domain-containing protein</fullName>
    </submittedName>
</protein>
<dbReference type="AlphaFoldDB" id="A0A1I8FHX7"/>
<keyword evidence="2" id="KW-1185">Reference proteome</keyword>
<feature type="region of interest" description="Disordered" evidence="1">
    <location>
        <begin position="148"/>
        <end position="206"/>
    </location>
</feature>
<feature type="compositionally biased region" description="Basic residues" evidence="1">
    <location>
        <begin position="46"/>
        <end position="55"/>
    </location>
</feature>
<dbReference type="WBParaSite" id="maker-unitig_33734-snap-gene-0.2-mRNA-1">
    <property type="protein sequence ID" value="maker-unitig_33734-snap-gene-0.2-mRNA-1"/>
    <property type="gene ID" value="maker-unitig_33734-snap-gene-0.2"/>
</dbReference>
<feature type="compositionally biased region" description="Polar residues" evidence="1">
    <location>
        <begin position="159"/>
        <end position="169"/>
    </location>
</feature>
<evidence type="ECO:0000313" key="3">
    <source>
        <dbReference type="WBParaSite" id="maker-unitig_33734-snap-gene-0.2-mRNA-1"/>
    </source>
</evidence>
<evidence type="ECO:0000256" key="1">
    <source>
        <dbReference type="SAM" id="MobiDB-lite"/>
    </source>
</evidence>
<dbReference type="Proteomes" id="UP000095280">
    <property type="component" value="Unplaced"/>
</dbReference>
<accession>A0A1I8FHX7</accession>
<feature type="compositionally biased region" description="Low complexity" evidence="1">
    <location>
        <begin position="647"/>
        <end position="662"/>
    </location>
</feature>